<dbReference type="Gene3D" id="2.60.40.10">
    <property type="entry name" value="Immunoglobulins"/>
    <property type="match status" value="1"/>
</dbReference>
<dbReference type="CDD" id="cd00063">
    <property type="entry name" value="FN3"/>
    <property type="match status" value="1"/>
</dbReference>
<evidence type="ECO:0000256" key="1">
    <source>
        <dbReference type="SAM" id="SignalP"/>
    </source>
</evidence>
<dbReference type="AlphaFoldDB" id="A0A3M7SLI1"/>
<name>A0A3M7SLI1_BRAPC</name>
<evidence type="ECO:0000313" key="3">
    <source>
        <dbReference type="EMBL" id="RNA36582.1"/>
    </source>
</evidence>
<proteinExistence type="predicted"/>
<sequence>MFSNLVALLLLVRLANTLRVDNLSVSGKEAQSITLEWSLPATIDPEWIAYKIKYSTDNLIYTPILLKNINVKKFRLDNLKPNTEYKIQISAVNKNDLEGPATDFVLARTLDAGLSRSMNIAFD</sequence>
<evidence type="ECO:0000313" key="4">
    <source>
        <dbReference type="Proteomes" id="UP000276133"/>
    </source>
</evidence>
<dbReference type="OrthoDB" id="190835at2759"/>
<dbReference type="EMBL" id="REGN01001161">
    <property type="protein sequence ID" value="RNA36582.1"/>
    <property type="molecule type" value="Genomic_DNA"/>
</dbReference>
<dbReference type="InterPro" id="IPR036116">
    <property type="entry name" value="FN3_sf"/>
</dbReference>
<gene>
    <name evidence="3" type="ORF">BpHYR1_036308</name>
</gene>
<feature type="domain" description="Fibronectin type-III" evidence="2">
    <location>
        <begin position="19"/>
        <end position="112"/>
    </location>
</feature>
<organism evidence="3 4">
    <name type="scientific">Brachionus plicatilis</name>
    <name type="common">Marine rotifer</name>
    <name type="synonym">Brachionus muelleri</name>
    <dbReference type="NCBI Taxonomy" id="10195"/>
    <lineage>
        <taxon>Eukaryota</taxon>
        <taxon>Metazoa</taxon>
        <taxon>Spiralia</taxon>
        <taxon>Gnathifera</taxon>
        <taxon>Rotifera</taxon>
        <taxon>Eurotatoria</taxon>
        <taxon>Monogononta</taxon>
        <taxon>Pseudotrocha</taxon>
        <taxon>Ploima</taxon>
        <taxon>Brachionidae</taxon>
        <taxon>Brachionus</taxon>
    </lineage>
</organism>
<feature type="signal peptide" evidence="1">
    <location>
        <begin position="1"/>
        <end position="17"/>
    </location>
</feature>
<feature type="chain" id="PRO_5018103395" description="Fibronectin type-III domain-containing protein" evidence="1">
    <location>
        <begin position="18"/>
        <end position="123"/>
    </location>
</feature>
<comment type="caution">
    <text evidence="3">The sequence shown here is derived from an EMBL/GenBank/DDBJ whole genome shotgun (WGS) entry which is preliminary data.</text>
</comment>
<keyword evidence="4" id="KW-1185">Reference proteome</keyword>
<protein>
    <recommendedName>
        <fullName evidence="2">Fibronectin type-III domain-containing protein</fullName>
    </recommendedName>
</protein>
<dbReference type="PROSITE" id="PS50853">
    <property type="entry name" value="FN3"/>
    <property type="match status" value="1"/>
</dbReference>
<keyword evidence="1" id="KW-0732">Signal</keyword>
<dbReference type="SMART" id="SM00060">
    <property type="entry name" value="FN3"/>
    <property type="match status" value="1"/>
</dbReference>
<dbReference type="SUPFAM" id="SSF49265">
    <property type="entry name" value="Fibronectin type III"/>
    <property type="match status" value="1"/>
</dbReference>
<reference evidence="3 4" key="1">
    <citation type="journal article" date="2018" name="Sci. Rep.">
        <title>Genomic signatures of local adaptation to the degree of environmental predictability in rotifers.</title>
        <authorList>
            <person name="Franch-Gras L."/>
            <person name="Hahn C."/>
            <person name="Garcia-Roger E.M."/>
            <person name="Carmona M.J."/>
            <person name="Serra M."/>
            <person name="Gomez A."/>
        </authorList>
    </citation>
    <scope>NUCLEOTIDE SEQUENCE [LARGE SCALE GENOMIC DNA]</scope>
    <source>
        <strain evidence="3">HYR1</strain>
    </source>
</reference>
<dbReference type="Pfam" id="PF00041">
    <property type="entry name" value="fn3"/>
    <property type="match status" value="1"/>
</dbReference>
<dbReference type="InterPro" id="IPR013783">
    <property type="entry name" value="Ig-like_fold"/>
</dbReference>
<accession>A0A3M7SLI1</accession>
<dbReference type="Proteomes" id="UP000276133">
    <property type="component" value="Unassembled WGS sequence"/>
</dbReference>
<evidence type="ECO:0000259" key="2">
    <source>
        <dbReference type="PROSITE" id="PS50853"/>
    </source>
</evidence>
<dbReference type="InterPro" id="IPR003961">
    <property type="entry name" value="FN3_dom"/>
</dbReference>